<name>A0ABD2PKR2_9PLAT</name>
<feature type="transmembrane region" description="Helical" evidence="1">
    <location>
        <begin position="336"/>
        <end position="354"/>
    </location>
</feature>
<feature type="transmembrane region" description="Helical" evidence="1">
    <location>
        <begin position="160"/>
        <end position="187"/>
    </location>
</feature>
<feature type="transmembrane region" description="Helical" evidence="1">
    <location>
        <begin position="423"/>
        <end position="443"/>
    </location>
</feature>
<comment type="caution">
    <text evidence="2">The sequence shown here is derived from an EMBL/GenBank/DDBJ whole genome shotgun (WGS) entry which is preliminary data.</text>
</comment>
<keyword evidence="1" id="KW-0472">Membrane</keyword>
<feature type="transmembrane region" description="Helical" evidence="1">
    <location>
        <begin position="290"/>
        <end position="315"/>
    </location>
</feature>
<sequence length="476" mass="55170">MGVWKVISAQISLVLASLESHKQKLILFFISILLQLMIVHVLRRFSRLDRVMKFVLSGFYYHLTGPLSVQILYYSTLNYLDDLFARVICVVIRFFFYMNLYAQQRTQPHLYLDERFGSSLVSKFLILTSFYDVVRHLYFIRHILRYITDWGLQTTTQGLLYIFIVLVIYSYNCISGTTIIFAASIYLTIMSVYLIHRGDPIPEFCSSLFVAHLESSEIKLIPVNIVLRVSRHSAASLPILRGIETKRQFLTVQAISLVFDVISVLSHIYLRDWGFNNIKANSLDRDLMEGVIIKVILVIVLKIDIFINIIFDYLLPKKLLIYLEIGQMRIKRAIKCLLYFIFTMPPFYYPLGYFEHLSNFLQTYHHIIGSNFLLCFFCKEAGMHHFLIMLVIQLATVLFLRPINEEIHAFVDRQSLQISSTVWSSFIIVMAGVLAYCVALPVLSPCRLGPRLVTYGISIKRAFRESLNHSSKQSAL</sequence>
<keyword evidence="1" id="KW-0812">Transmembrane</keyword>
<keyword evidence="3" id="KW-1185">Reference proteome</keyword>
<dbReference type="AlphaFoldDB" id="A0ABD2PKR2"/>
<evidence type="ECO:0000256" key="1">
    <source>
        <dbReference type="SAM" id="Phobius"/>
    </source>
</evidence>
<dbReference type="EMBL" id="JBJKFK010005863">
    <property type="protein sequence ID" value="KAL3308102.1"/>
    <property type="molecule type" value="Genomic_DNA"/>
</dbReference>
<proteinExistence type="predicted"/>
<evidence type="ECO:0000313" key="3">
    <source>
        <dbReference type="Proteomes" id="UP001626550"/>
    </source>
</evidence>
<protein>
    <submittedName>
        <fullName evidence="2">Uncharacterized protein</fullName>
    </submittedName>
</protein>
<feature type="transmembrane region" description="Helical" evidence="1">
    <location>
        <begin position="385"/>
        <end position="403"/>
    </location>
</feature>
<reference evidence="2 3" key="1">
    <citation type="submission" date="2024-11" db="EMBL/GenBank/DDBJ databases">
        <title>Adaptive evolution of stress response genes in parasites aligns with host niche diversity.</title>
        <authorList>
            <person name="Hahn C."/>
            <person name="Resl P."/>
        </authorList>
    </citation>
    <scope>NUCLEOTIDE SEQUENCE [LARGE SCALE GENOMIC DNA]</scope>
    <source>
        <strain evidence="2">EGGRZ-B1_66</strain>
        <tissue evidence="2">Body</tissue>
    </source>
</reference>
<accession>A0ABD2PKR2</accession>
<feature type="transmembrane region" description="Helical" evidence="1">
    <location>
        <begin position="25"/>
        <end position="42"/>
    </location>
</feature>
<keyword evidence="1" id="KW-1133">Transmembrane helix</keyword>
<feature type="transmembrane region" description="Helical" evidence="1">
    <location>
        <begin position="83"/>
        <end position="100"/>
    </location>
</feature>
<evidence type="ECO:0000313" key="2">
    <source>
        <dbReference type="EMBL" id="KAL3308102.1"/>
    </source>
</evidence>
<feature type="transmembrane region" description="Helical" evidence="1">
    <location>
        <begin position="54"/>
        <end position="77"/>
    </location>
</feature>
<gene>
    <name evidence="2" type="ORF">Ciccas_013371</name>
</gene>
<organism evidence="2 3">
    <name type="scientific">Cichlidogyrus casuarinus</name>
    <dbReference type="NCBI Taxonomy" id="1844966"/>
    <lineage>
        <taxon>Eukaryota</taxon>
        <taxon>Metazoa</taxon>
        <taxon>Spiralia</taxon>
        <taxon>Lophotrochozoa</taxon>
        <taxon>Platyhelminthes</taxon>
        <taxon>Monogenea</taxon>
        <taxon>Monopisthocotylea</taxon>
        <taxon>Dactylogyridea</taxon>
        <taxon>Ancyrocephalidae</taxon>
        <taxon>Cichlidogyrus</taxon>
    </lineage>
</organism>
<feature type="transmembrane region" description="Helical" evidence="1">
    <location>
        <begin position="249"/>
        <end position="270"/>
    </location>
</feature>
<dbReference type="Proteomes" id="UP001626550">
    <property type="component" value="Unassembled WGS sequence"/>
</dbReference>